<comment type="caution">
    <text evidence="1">The sequence shown here is derived from an EMBL/GenBank/DDBJ whole genome shotgun (WGS) entry which is preliminary data.</text>
</comment>
<evidence type="ECO:0000313" key="2">
    <source>
        <dbReference type="Proteomes" id="UP000286931"/>
    </source>
</evidence>
<dbReference type="OrthoDB" id="4200544at2"/>
<evidence type="ECO:0008006" key="3">
    <source>
        <dbReference type="Google" id="ProtNLM"/>
    </source>
</evidence>
<protein>
    <recommendedName>
        <fullName evidence="3">DUF3168 domain-containing protein</fullName>
    </recommendedName>
</protein>
<gene>
    <name evidence="1" type="ORF">EHYA_07581</name>
</gene>
<dbReference type="RefSeq" id="WP_126641628.1">
    <property type="nucleotide sequence ID" value="NZ_BIFH01000035.1"/>
</dbReference>
<organism evidence="1 2">
    <name type="scientific">Embleya hyalina</name>
    <dbReference type="NCBI Taxonomy" id="516124"/>
    <lineage>
        <taxon>Bacteria</taxon>
        <taxon>Bacillati</taxon>
        <taxon>Actinomycetota</taxon>
        <taxon>Actinomycetes</taxon>
        <taxon>Kitasatosporales</taxon>
        <taxon>Streptomycetaceae</taxon>
        <taxon>Embleya</taxon>
    </lineage>
</organism>
<reference evidence="1 2" key="1">
    <citation type="submission" date="2018-12" db="EMBL/GenBank/DDBJ databases">
        <title>Draft genome sequence of Embleya hyalina NBRC 13850T.</title>
        <authorList>
            <person name="Komaki H."/>
            <person name="Hosoyama A."/>
            <person name="Kimura A."/>
            <person name="Ichikawa N."/>
            <person name="Tamura T."/>
        </authorList>
    </citation>
    <scope>NUCLEOTIDE SEQUENCE [LARGE SCALE GENOMIC DNA]</scope>
    <source>
        <strain evidence="1 2">NBRC 13850</strain>
    </source>
</reference>
<dbReference type="Proteomes" id="UP000286931">
    <property type="component" value="Unassembled WGS sequence"/>
</dbReference>
<accession>A0A401YZ07</accession>
<sequence>MMLDPVALVAGYLTSCSDVPAAAVTGDLLDRQAGQTSIYLRHSGGFRVTRHRMDRADVEYDVYHEHRSEASTLSRVCRDLLLEDLPGRVVNGALVLDVVEISSPQYYPDPTSREHVYGGEVTIFYIES</sequence>
<name>A0A401YZ07_9ACTN</name>
<evidence type="ECO:0000313" key="1">
    <source>
        <dbReference type="EMBL" id="GCD99859.1"/>
    </source>
</evidence>
<proteinExistence type="predicted"/>
<dbReference type="AlphaFoldDB" id="A0A401YZ07"/>
<keyword evidence="2" id="KW-1185">Reference proteome</keyword>
<dbReference type="EMBL" id="BIFH01000035">
    <property type="protein sequence ID" value="GCD99859.1"/>
    <property type="molecule type" value="Genomic_DNA"/>
</dbReference>